<dbReference type="EMBL" id="HBUE01350280">
    <property type="protein sequence ID" value="CAG6602734.1"/>
    <property type="molecule type" value="Transcribed_RNA"/>
</dbReference>
<dbReference type="EMBL" id="HBUE01006812">
    <property type="protein sequence ID" value="CAG6446355.1"/>
    <property type="molecule type" value="Transcribed_RNA"/>
</dbReference>
<accession>A0A8D8A0N8</accession>
<dbReference type="AlphaFoldDB" id="A0A8D8A0N8"/>
<protein>
    <submittedName>
        <fullName evidence="2">(northern house mosquito) hypothetical protein</fullName>
    </submittedName>
</protein>
<reference evidence="2" key="1">
    <citation type="submission" date="2021-05" db="EMBL/GenBank/DDBJ databases">
        <authorList>
            <person name="Alioto T."/>
            <person name="Alioto T."/>
            <person name="Gomez Garrido J."/>
        </authorList>
    </citation>
    <scope>NUCLEOTIDE SEQUENCE</scope>
</reference>
<name>A0A8D8A0N8_CULPI</name>
<keyword evidence="1" id="KW-1133">Transmembrane helix</keyword>
<dbReference type="EMBL" id="HBUE01243182">
    <property type="protein sequence ID" value="CAG6550440.1"/>
    <property type="molecule type" value="Transcribed_RNA"/>
</dbReference>
<proteinExistence type="predicted"/>
<dbReference type="EMBL" id="HBUE01350283">
    <property type="protein sequence ID" value="CAG6602738.1"/>
    <property type="molecule type" value="Transcribed_RNA"/>
</dbReference>
<evidence type="ECO:0000313" key="2">
    <source>
        <dbReference type="EMBL" id="CAG6446358.1"/>
    </source>
</evidence>
<dbReference type="EMBL" id="HBUE01006815">
    <property type="protein sequence ID" value="CAG6446358.1"/>
    <property type="molecule type" value="Transcribed_RNA"/>
</dbReference>
<feature type="transmembrane region" description="Helical" evidence="1">
    <location>
        <begin position="21"/>
        <end position="45"/>
    </location>
</feature>
<keyword evidence="1" id="KW-0472">Membrane</keyword>
<evidence type="ECO:0000256" key="1">
    <source>
        <dbReference type="SAM" id="Phobius"/>
    </source>
</evidence>
<organism evidence="2">
    <name type="scientific">Culex pipiens</name>
    <name type="common">House mosquito</name>
    <dbReference type="NCBI Taxonomy" id="7175"/>
    <lineage>
        <taxon>Eukaryota</taxon>
        <taxon>Metazoa</taxon>
        <taxon>Ecdysozoa</taxon>
        <taxon>Arthropoda</taxon>
        <taxon>Hexapoda</taxon>
        <taxon>Insecta</taxon>
        <taxon>Pterygota</taxon>
        <taxon>Neoptera</taxon>
        <taxon>Endopterygota</taxon>
        <taxon>Diptera</taxon>
        <taxon>Nematocera</taxon>
        <taxon>Culicoidea</taxon>
        <taxon>Culicidae</taxon>
        <taxon>Culicinae</taxon>
        <taxon>Culicini</taxon>
        <taxon>Culex</taxon>
        <taxon>Culex</taxon>
    </lineage>
</organism>
<dbReference type="EMBL" id="HBUE01243185">
    <property type="protein sequence ID" value="CAG6550444.1"/>
    <property type="molecule type" value="Transcribed_RNA"/>
</dbReference>
<sequence length="112" mass="12694">MNESYSLDRIIMREWLASRGTGGLVILSAAVTYSRTWVFCFWITWYRVGFSSRVSTWSTFLGRSMSMFSSGSFTEKTDGDGEGLLSYALSCSRSSCCLSWVREEVFRCGKLV</sequence>
<dbReference type="EMBL" id="HBUE01006807">
    <property type="protein sequence ID" value="CAG6446352.1"/>
    <property type="molecule type" value="Transcribed_RNA"/>
</dbReference>
<keyword evidence="1" id="KW-0812">Transmembrane</keyword>